<organism evidence="1 2">
    <name type="scientific">Asbolus verrucosus</name>
    <name type="common">Desert ironclad beetle</name>
    <dbReference type="NCBI Taxonomy" id="1661398"/>
    <lineage>
        <taxon>Eukaryota</taxon>
        <taxon>Metazoa</taxon>
        <taxon>Ecdysozoa</taxon>
        <taxon>Arthropoda</taxon>
        <taxon>Hexapoda</taxon>
        <taxon>Insecta</taxon>
        <taxon>Pterygota</taxon>
        <taxon>Neoptera</taxon>
        <taxon>Endopterygota</taxon>
        <taxon>Coleoptera</taxon>
        <taxon>Polyphaga</taxon>
        <taxon>Cucujiformia</taxon>
        <taxon>Tenebrionidae</taxon>
        <taxon>Pimeliinae</taxon>
        <taxon>Asbolus</taxon>
    </lineage>
</organism>
<comment type="caution">
    <text evidence="1">The sequence shown here is derived from an EMBL/GenBank/DDBJ whole genome shotgun (WGS) entry which is preliminary data.</text>
</comment>
<gene>
    <name evidence="1" type="ORF">BDFB_003273</name>
</gene>
<proteinExistence type="predicted"/>
<sequence length="42" mass="5101">MCGILSADAWAIYFLLHRLWMSSDTTYRWYGMKYPRKKLITL</sequence>
<name>A0A482VUU1_ASBVE</name>
<dbReference type="AlphaFoldDB" id="A0A482VUU1"/>
<accession>A0A482VUU1</accession>
<keyword evidence="2" id="KW-1185">Reference proteome</keyword>
<dbReference type="Proteomes" id="UP000292052">
    <property type="component" value="Unassembled WGS sequence"/>
</dbReference>
<reference evidence="1 2" key="1">
    <citation type="submission" date="2017-03" db="EMBL/GenBank/DDBJ databases">
        <title>Genome of the blue death feigning beetle - Asbolus verrucosus.</title>
        <authorList>
            <person name="Rider S.D."/>
        </authorList>
    </citation>
    <scope>NUCLEOTIDE SEQUENCE [LARGE SCALE GENOMIC DNA]</scope>
    <source>
        <strain evidence="1">Butters</strain>
        <tissue evidence="1">Head and leg muscle</tissue>
    </source>
</reference>
<dbReference type="EMBL" id="QDEB01060994">
    <property type="protein sequence ID" value="RZC36534.1"/>
    <property type="molecule type" value="Genomic_DNA"/>
</dbReference>
<evidence type="ECO:0000313" key="2">
    <source>
        <dbReference type="Proteomes" id="UP000292052"/>
    </source>
</evidence>
<protein>
    <submittedName>
        <fullName evidence="1">Uncharacterized protein</fullName>
    </submittedName>
</protein>
<evidence type="ECO:0000313" key="1">
    <source>
        <dbReference type="EMBL" id="RZC36534.1"/>
    </source>
</evidence>